<feature type="transmembrane region" description="Helical" evidence="2">
    <location>
        <begin position="398"/>
        <end position="417"/>
    </location>
</feature>
<reference evidence="3" key="1">
    <citation type="submission" date="2022-07" db="EMBL/GenBank/DDBJ databases">
        <title>Complete genome sequence of Salinispirillum sp. LH10-3-1 capable of multiple carbohydrate inversion isolated from a soda lake.</title>
        <authorList>
            <person name="Liu J."/>
            <person name="Zhai Y."/>
            <person name="Zhang H."/>
            <person name="Yang H."/>
            <person name="Qu J."/>
            <person name="Li J."/>
        </authorList>
    </citation>
    <scope>NUCLEOTIDE SEQUENCE</scope>
    <source>
        <strain evidence="3">LH 10-3-1</strain>
    </source>
</reference>
<feature type="transmembrane region" description="Helical" evidence="2">
    <location>
        <begin position="324"/>
        <end position="350"/>
    </location>
</feature>
<sequence length="469" mass="52262">MADSLTWSIWPEYPWLSLLTWVFLAVAVATLIRPAVLTVTRQLFRGIRHTLARIAHRLDGVVAVLAKRNHQVLMVLGRSYLEREIRRHTVQLKHAVDHDLAQIAPMGVEVQKLVEKMQDDYASTQEQTPELPEWLRASEAMAASQAAQSGNRTLQHLLQQLLDRIQHEARQVRQEYRQAIADRHTILSQFLPFWRRLLQMQGDIGQGVRRIEQRTERLEGLLEQFERLAGGEERSLRFAVGSVLVHFMVALVLAAGILALGLVGYWVIAPAVDVLIPVSTYTWGIVAVAALLGGQAITGMVLLENMQITRLFRAFWVVDTATSFKIRLVAFIGLCAWSVVNGLLAMVAMSSEPVAGSVAAAGVESNTGAMLVRVIIAAMTPWVLTLLVLPLEPLLNGIRVMLGTSLVWLATLLTWSVRLLHLVTRVIERIWIGAYEVLCSPLTRLMNISAMRKQTTNKPVSKKPKAASS</sequence>
<dbReference type="AlphaFoldDB" id="A0AB38YD86"/>
<keyword evidence="2" id="KW-1133">Transmembrane helix</keyword>
<dbReference type="RefSeq" id="WP_304994565.1">
    <property type="nucleotide sequence ID" value="NZ_CP101717.1"/>
</dbReference>
<evidence type="ECO:0000256" key="2">
    <source>
        <dbReference type="SAM" id="Phobius"/>
    </source>
</evidence>
<feature type="transmembrane region" description="Helical" evidence="2">
    <location>
        <begin position="429"/>
        <end position="446"/>
    </location>
</feature>
<feature type="transmembrane region" description="Helical" evidence="2">
    <location>
        <begin position="15"/>
        <end position="39"/>
    </location>
</feature>
<protein>
    <submittedName>
        <fullName evidence="3">Uncharacterized protein</fullName>
    </submittedName>
</protein>
<evidence type="ECO:0000313" key="3">
    <source>
        <dbReference type="EMBL" id="WLD57278.1"/>
    </source>
</evidence>
<keyword evidence="1" id="KW-0175">Coiled coil</keyword>
<keyword evidence="2" id="KW-0812">Transmembrane</keyword>
<accession>A0AB38YD86</accession>
<organism evidence="3">
    <name type="scientific">Salinispirillum sp. LH 10-3-1</name>
    <dbReference type="NCBI Taxonomy" id="2952525"/>
    <lineage>
        <taxon>Bacteria</taxon>
        <taxon>Pseudomonadati</taxon>
        <taxon>Pseudomonadota</taxon>
        <taxon>Gammaproteobacteria</taxon>
        <taxon>Oceanospirillales</taxon>
        <taxon>Saccharospirillaceae</taxon>
        <taxon>Salinispirillum</taxon>
    </lineage>
</organism>
<evidence type="ECO:0000256" key="1">
    <source>
        <dbReference type="SAM" id="Coils"/>
    </source>
</evidence>
<keyword evidence="2" id="KW-0472">Membrane</keyword>
<feature type="transmembrane region" description="Helical" evidence="2">
    <location>
        <begin position="243"/>
        <end position="268"/>
    </location>
</feature>
<gene>
    <name evidence="3" type="ORF">NFC81_11170</name>
</gene>
<proteinExistence type="predicted"/>
<feature type="transmembrane region" description="Helical" evidence="2">
    <location>
        <begin position="370"/>
        <end position="391"/>
    </location>
</feature>
<name>A0AB38YD86_9GAMM</name>
<dbReference type="EMBL" id="CP101717">
    <property type="protein sequence ID" value="WLD57278.1"/>
    <property type="molecule type" value="Genomic_DNA"/>
</dbReference>
<feature type="coiled-coil region" evidence="1">
    <location>
        <begin position="155"/>
        <end position="182"/>
    </location>
</feature>
<feature type="transmembrane region" description="Helical" evidence="2">
    <location>
        <begin position="280"/>
        <end position="303"/>
    </location>
</feature>